<accession>G3HAW3</accession>
<evidence type="ECO:0000256" key="2">
    <source>
        <dbReference type="ARBA" id="ARBA00008889"/>
    </source>
</evidence>
<sequence length="220" mass="23830">MWALCSLRRTSLKLGTCCWLIGCCYNVVTITLCEVTVLAQSTGLGSSFFQALGGTIKIFRSTIEILSDVPLIKTGDKAGASESILLNRAGISPFSFWLIIQQVWMVAVTSQECLHNTEQTAVMLSRGCLKCCPCLRIIYLTVTSVLHSIINGYKLVLALSVETKYTFPLAEKIKAFLADPSAPVATATTVVFAVAAAPNKANTKEDTEESDKDIGFSLFD</sequence>
<evidence type="ECO:0000256" key="4">
    <source>
        <dbReference type="ARBA" id="ARBA00023274"/>
    </source>
</evidence>
<evidence type="ECO:0000313" key="7">
    <source>
        <dbReference type="EMBL" id="EGV92741.1"/>
    </source>
</evidence>
<dbReference type="Gene3D" id="3.90.105.20">
    <property type="match status" value="1"/>
</dbReference>
<dbReference type="STRING" id="10029.G3HAW3"/>
<dbReference type="GO" id="GO:0000027">
    <property type="term" value="P:ribosomal large subunit assembly"/>
    <property type="evidence" value="ECO:0007669"/>
    <property type="project" value="TreeGrafter"/>
</dbReference>
<organism evidence="7 8">
    <name type="scientific">Cricetulus griseus</name>
    <name type="common">Chinese hamster</name>
    <name type="synonym">Cricetulus barabensis griseus</name>
    <dbReference type="NCBI Taxonomy" id="10029"/>
    <lineage>
        <taxon>Eukaryota</taxon>
        <taxon>Metazoa</taxon>
        <taxon>Chordata</taxon>
        <taxon>Craniata</taxon>
        <taxon>Vertebrata</taxon>
        <taxon>Euteleostomi</taxon>
        <taxon>Mammalia</taxon>
        <taxon>Eutheria</taxon>
        <taxon>Euarchontoglires</taxon>
        <taxon>Glires</taxon>
        <taxon>Rodentia</taxon>
        <taxon>Myomorpha</taxon>
        <taxon>Muroidea</taxon>
        <taxon>Cricetidae</taxon>
        <taxon>Cricetinae</taxon>
        <taxon>Cricetulus</taxon>
    </lineage>
</organism>
<dbReference type="GO" id="GO:0070180">
    <property type="term" value="F:large ribosomal subunit rRNA binding"/>
    <property type="evidence" value="ECO:0007669"/>
    <property type="project" value="TreeGrafter"/>
</dbReference>
<dbReference type="InterPro" id="IPR043164">
    <property type="entry name" value="Ribosomal_uL10-like_insert_sf"/>
</dbReference>
<dbReference type="EMBL" id="JH000258">
    <property type="protein sequence ID" value="EGV92741.1"/>
    <property type="molecule type" value="Genomic_DNA"/>
</dbReference>
<dbReference type="InParanoid" id="G3HAW3"/>
<dbReference type="GO" id="GO:0002181">
    <property type="term" value="P:cytoplasmic translation"/>
    <property type="evidence" value="ECO:0007669"/>
    <property type="project" value="TreeGrafter"/>
</dbReference>
<evidence type="ECO:0000256" key="3">
    <source>
        <dbReference type="ARBA" id="ARBA00022980"/>
    </source>
</evidence>
<dbReference type="Proteomes" id="UP000001075">
    <property type="component" value="Unassembled WGS sequence"/>
</dbReference>
<dbReference type="Pfam" id="PF00428">
    <property type="entry name" value="Ribosomal_60s"/>
    <property type="match status" value="1"/>
</dbReference>
<protein>
    <recommendedName>
        <fullName evidence="5">Large ribosomal subunit protein uL10</fullName>
    </recommendedName>
    <alternativeName>
        <fullName evidence="6">60S acidic ribosomal protein P0</fullName>
    </alternativeName>
</protein>
<dbReference type="GO" id="GO:0022625">
    <property type="term" value="C:cytosolic large ribosomal subunit"/>
    <property type="evidence" value="ECO:0007669"/>
    <property type="project" value="TreeGrafter"/>
</dbReference>
<dbReference type="GO" id="GO:0003735">
    <property type="term" value="F:structural constituent of ribosome"/>
    <property type="evidence" value="ECO:0007669"/>
    <property type="project" value="TreeGrafter"/>
</dbReference>
<keyword evidence="4" id="KW-0687">Ribonucleoprotein</keyword>
<evidence type="ECO:0000256" key="5">
    <source>
        <dbReference type="ARBA" id="ARBA00035202"/>
    </source>
</evidence>
<name>G3HAW3_CRIGR</name>
<dbReference type="InterPro" id="IPR050323">
    <property type="entry name" value="Ribosomal_protein_uL10"/>
</dbReference>
<evidence type="ECO:0000256" key="1">
    <source>
        <dbReference type="ARBA" id="ARBA00002200"/>
    </source>
</evidence>
<dbReference type="AlphaFoldDB" id="G3HAW3"/>
<dbReference type="PANTHER" id="PTHR45699">
    <property type="entry name" value="60S ACIDIC RIBOSOMAL PROTEIN P0"/>
    <property type="match status" value="1"/>
</dbReference>
<reference evidence="8" key="1">
    <citation type="journal article" date="2011" name="Nat. Biotechnol.">
        <title>The genomic sequence of the Chinese hamster ovary (CHO)-K1 cell line.</title>
        <authorList>
            <person name="Xu X."/>
            <person name="Nagarajan H."/>
            <person name="Lewis N.E."/>
            <person name="Pan S."/>
            <person name="Cai Z."/>
            <person name="Liu X."/>
            <person name="Chen W."/>
            <person name="Xie M."/>
            <person name="Wang W."/>
            <person name="Hammond S."/>
            <person name="Andersen M.R."/>
            <person name="Neff N."/>
            <person name="Passarelli B."/>
            <person name="Koh W."/>
            <person name="Fan H.C."/>
            <person name="Wang J."/>
            <person name="Gui Y."/>
            <person name="Lee K.H."/>
            <person name="Betenbaugh M.J."/>
            <person name="Quake S.R."/>
            <person name="Famili I."/>
            <person name="Palsson B.O."/>
            <person name="Wang J."/>
        </authorList>
    </citation>
    <scope>NUCLEOTIDE SEQUENCE [LARGE SCALE GENOMIC DNA]</scope>
    <source>
        <strain evidence="8">CHO K1 cell line</strain>
    </source>
</reference>
<gene>
    <name evidence="7" type="ORF">I79_007573</name>
</gene>
<dbReference type="PANTHER" id="PTHR45699:SF3">
    <property type="entry name" value="LARGE RIBOSOMAL SUBUNIT PROTEIN UL10"/>
    <property type="match status" value="1"/>
</dbReference>
<comment type="function">
    <text evidence="1">Ribosomal protein P0 is the functional equivalent of E.coli protein L10.</text>
</comment>
<evidence type="ECO:0000313" key="8">
    <source>
        <dbReference type="Proteomes" id="UP000001075"/>
    </source>
</evidence>
<keyword evidence="3 7" id="KW-0689">Ribosomal protein</keyword>
<proteinExistence type="inferred from homology"/>
<evidence type="ECO:0000256" key="6">
    <source>
        <dbReference type="ARBA" id="ARBA00035444"/>
    </source>
</evidence>
<comment type="similarity">
    <text evidence="2">Belongs to the universal ribosomal protein uL10 family.</text>
</comment>